<reference evidence="1" key="1">
    <citation type="submission" date="2007-06" db="EMBL/GenBank/DDBJ databases">
        <authorList>
            <person name="Fulton L."/>
            <person name="Clifton S."/>
            <person name="Fulton B."/>
            <person name="Xu J."/>
            <person name="Minx P."/>
            <person name="Pepin K.H."/>
            <person name="Johnson M."/>
            <person name="Thiruvilangam P."/>
            <person name="Bhonagiri V."/>
            <person name="Nash W.E."/>
            <person name="Mardis E.R."/>
            <person name="Wilson R.K."/>
        </authorList>
    </citation>
    <scope>NUCLEOTIDE SEQUENCE [LARGE SCALE GENOMIC DNA]</scope>
    <source>
        <strain evidence="1">ATCC 8492</strain>
    </source>
</reference>
<dbReference type="Proteomes" id="UP000004110">
    <property type="component" value="Unassembled WGS sequence"/>
</dbReference>
<name>A0ABC9NAD5_BACUC</name>
<dbReference type="EMBL" id="AAYH02000045">
    <property type="protein sequence ID" value="EDO53693.1"/>
    <property type="molecule type" value="Genomic_DNA"/>
</dbReference>
<keyword evidence="2" id="KW-1185">Reference proteome</keyword>
<evidence type="ECO:0008006" key="3">
    <source>
        <dbReference type="Google" id="ProtNLM"/>
    </source>
</evidence>
<comment type="caution">
    <text evidence="1">The sequence shown here is derived from an EMBL/GenBank/DDBJ whole genome shotgun (WGS) entry which is preliminary data.</text>
</comment>
<proteinExistence type="predicted"/>
<accession>A0ABC9NAD5</accession>
<dbReference type="AlphaFoldDB" id="A0ABC9NAD5"/>
<reference evidence="1" key="2">
    <citation type="submission" date="2013-11" db="EMBL/GenBank/DDBJ databases">
        <title>Draft genome sequence of Bacteroides uniformis (ATCC 8492).</title>
        <authorList>
            <person name="Sudarsanam P."/>
            <person name="Ley R."/>
            <person name="Guruge J."/>
            <person name="Turnbaugh P.J."/>
            <person name="Mahowald M."/>
            <person name="Liep D."/>
            <person name="Gordon J."/>
        </authorList>
    </citation>
    <scope>NUCLEOTIDE SEQUENCE</scope>
    <source>
        <strain evidence="1">ATCC 8492</strain>
    </source>
</reference>
<evidence type="ECO:0000313" key="1">
    <source>
        <dbReference type="EMBL" id="EDO53693.1"/>
    </source>
</evidence>
<protein>
    <recommendedName>
        <fullName evidence="3">MFS transporter</fullName>
    </recommendedName>
</protein>
<organism evidence="1 2">
    <name type="scientific">Bacteroides uniformis (strain ATCC 8492 / DSM 6597 / CCUG 4942 / CIP 103695 / JCM 5828 / KCTC 5204 / NCTC 13054 / VPI 0061)</name>
    <dbReference type="NCBI Taxonomy" id="411479"/>
    <lineage>
        <taxon>Bacteria</taxon>
        <taxon>Pseudomonadati</taxon>
        <taxon>Bacteroidota</taxon>
        <taxon>Bacteroidia</taxon>
        <taxon>Bacteroidales</taxon>
        <taxon>Bacteroidaceae</taxon>
        <taxon>Bacteroides</taxon>
    </lineage>
</organism>
<gene>
    <name evidence="1" type="ORF">BACUNI_02972</name>
</gene>
<evidence type="ECO:0000313" key="2">
    <source>
        <dbReference type="Proteomes" id="UP000004110"/>
    </source>
</evidence>
<sequence length="35" mass="4167">MNWRNWMMTKSGNWLGNGWKNGWRLGRRGSGDWIG</sequence>